<gene>
    <name evidence="3" type="ORF">DFR76_105566</name>
</gene>
<feature type="domain" description="CN hydrolase" evidence="2">
    <location>
        <begin position="13"/>
        <end position="260"/>
    </location>
</feature>
<accession>A0A370I6A1</accession>
<dbReference type="SUPFAM" id="SSF56317">
    <property type="entry name" value="Carbon-nitrogen hydrolase"/>
    <property type="match status" value="1"/>
</dbReference>
<dbReference type="AlphaFoldDB" id="A0A370I6A1"/>
<dbReference type="NCBIfam" id="NF009802">
    <property type="entry name" value="PRK13286.1"/>
    <property type="match status" value="1"/>
</dbReference>
<evidence type="ECO:0000313" key="3">
    <source>
        <dbReference type="EMBL" id="RDI66242.1"/>
    </source>
</evidence>
<keyword evidence="1" id="KW-0378">Hydrolase</keyword>
<dbReference type="Gene3D" id="3.60.110.10">
    <property type="entry name" value="Carbon-nitrogen hydrolase"/>
    <property type="match status" value="1"/>
</dbReference>
<evidence type="ECO:0000313" key="4">
    <source>
        <dbReference type="Proteomes" id="UP000254869"/>
    </source>
</evidence>
<comment type="caution">
    <text evidence="3">The sequence shown here is derived from an EMBL/GenBank/DDBJ whole genome shotgun (WGS) entry which is preliminary data.</text>
</comment>
<evidence type="ECO:0000259" key="2">
    <source>
        <dbReference type="PROSITE" id="PS50263"/>
    </source>
</evidence>
<dbReference type="PROSITE" id="PS50263">
    <property type="entry name" value="CN_HYDROLASE"/>
    <property type="match status" value="1"/>
</dbReference>
<dbReference type="Proteomes" id="UP000254869">
    <property type="component" value="Unassembled WGS sequence"/>
</dbReference>
<dbReference type="InterPro" id="IPR050345">
    <property type="entry name" value="Aliph_Amidase/BUP"/>
</dbReference>
<name>A0A370I6A1_9NOCA</name>
<organism evidence="3 4">
    <name type="scientific">Nocardia pseudobrasiliensis</name>
    <dbReference type="NCBI Taxonomy" id="45979"/>
    <lineage>
        <taxon>Bacteria</taxon>
        <taxon>Bacillati</taxon>
        <taxon>Actinomycetota</taxon>
        <taxon>Actinomycetes</taxon>
        <taxon>Mycobacteriales</taxon>
        <taxon>Nocardiaceae</taxon>
        <taxon>Nocardia</taxon>
    </lineage>
</organism>
<dbReference type="InterPro" id="IPR003010">
    <property type="entry name" value="C-N_Hydrolase"/>
</dbReference>
<evidence type="ECO:0000256" key="1">
    <source>
        <dbReference type="ARBA" id="ARBA00022801"/>
    </source>
</evidence>
<dbReference type="InterPro" id="IPR036526">
    <property type="entry name" value="C-N_Hydrolase_sf"/>
</dbReference>
<proteinExistence type="predicted"/>
<reference evidence="3 4" key="1">
    <citation type="submission" date="2018-07" db="EMBL/GenBank/DDBJ databases">
        <title>Genomic Encyclopedia of Type Strains, Phase IV (KMG-IV): sequencing the most valuable type-strain genomes for metagenomic binning, comparative biology and taxonomic classification.</title>
        <authorList>
            <person name="Goeker M."/>
        </authorList>
    </citation>
    <scope>NUCLEOTIDE SEQUENCE [LARGE SCALE GENOMIC DNA]</scope>
    <source>
        <strain evidence="3 4">DSM 44290</strain>
    </source>
</reference>
<dbReference type="Pfam" id="PF00795">
    <property type="entry name" value="CN_hydrolase"/>
    <property type="match status" value="1"/>
</dbReference>
<dbReference type="STRING" id="1210086.GCA_001613105_06926"/>
<keyword evidence="4" id="KW-1185">Reference proteome</keyword>
<protein>
    <submittedName>
        <fullName evidence="3">Amidase</fullName>
    </submittedName>
</protein>
<dbReference type="PANTHER" id="PTHR43674">
    <property type="entry name" value="NITRILASE C965.09-RELATED"/>
    <property type="match status" value="1"/>
</dbReference>
<dbReference type="GO" id="GO:0016811">
    <property type="term" value="F:hydrolase activity, acting on carbon-nitrogen (but not peptide) bonds, in linear amides"/>
    <property type="evidence" value="ECO:0007669"/>
    <property type="project" value="TreeGrafter"/>
</dbReference>
<dbReference type="PANTHER" id="PTHR43674:SF14">
    <property type="entry name" value="ALIPHATIC AMIDASE"/>
    <property type="match status" value="1"/>
</dbReference>
<dbReference type="EMBL" id="QQBC01000005">
    <property type="protein sequence ID" value="RDI66242.1"/>
    <property type="molecule type" value="Genomic_DNA"/>
</dbReference>
<sequence>MGCENGTGNPDIVSVAVVNHPMSRLHSRAEVLANCYRIGHIVDGLKTGHPELDLIVLPEFSTTGVMYDETELYSTAMAIPGEETEVFAAACRRNRVWGVFAMGAECHEQHPLRPPYNTAVLIDDEGEIVQRYRKIAPAPEGELSWPGESTFVTAGPKGLQISILLGEDGNYPELWRDCAMKGAELIVRGMALRACDAEQQIGMAKAMAWANNVYVAAAGATGFDGVHSYSGRSALVGFDGRVLGECGAEAQDMRFADLSIRALRDSRRYQPERNPLHALLHRGATGLGKVNVGVRGLAECPLDFYRTWVTDSVKAQEQVHEITGV</sequence>